<dbReference type="GO" id="GO:0009401">
    <property type="term" value="P:phosphoenolpyruvate-dependent sugar phosphotransferase system"/>
    <property type="evidence" value="ECO:0007669"/>
    <property type="project" value="UniProtKB-KW"/>
</dbReference>
<comment type="subcellular location">
    <subcellularLocation>
        <location evidence="1">Cytoplasm</location>
    </subcellularLocation>
</comment>
<dbReference type="Gene3D" id="3.40.35.10">
    <property type="entry name" value="Phosphotransferase system, sorbose subfamily IIB component"/>
    <property type="match status" value="1"/>
</dbReference>
<evidence type="ECO:0000313" key="9">
    <source>
        <dbReference type="EMBL" id="AOT71449.1"/>
    </source>
</evidence>
<keyword evidence="5" id="KW-0808">Transferase</keyword>
<dbReference type="Proteomes" id="UP000095743">
    <property type="component" value="Chromosome"/>
</dbReference>
<dbReference type="STRING" id="1424294.Gferi_19095"/>
<dbReference type="GO" id="GO:0016301">
    <property type="term" value="F:kinase activity"/>
    <property type="evidence" value="ECO:0007669"/>
    <property type="project" value="UniProtKB-KW"/>
</dbReference>
<keyword evidence="4" id="KW-0762">Sugar transport</keyword>
<organism evidence="9 10">
    <name type="scientific">Geosporobacter ferrireducens</name>
    <dbReference type="NCBI Taxonomy" id="1424294"/>
    <lineage>
        <taxon>Bacteria</taxon>
        <taxon>Bacillati</taxon>
        <taxon>Bacillota</taxon>
        <taxon>Clostridia</taxon>
        <taxon>Peptostreptococcales</taxon>
        <taxon>Thermotaleaceae</taxon>
        <taxon>Geosporobacter</taxon>
    </lineage>
</organism>
<sequence>MAISFIRIDDRIIHGQVVTRWAMENPCDGIIAVDDKAAKEPVLKSALKAASTRKTFIYSYDEFLTKIDQASNSEKRYFLITKNPATMAKILVDNNMKVETKVVNVGPQSAREGTININKNADITLEEAEAFEKIFQHGYEIDFRLVPDSKSVLWSETRKKFNK</sequence>
<keyword evidence="2" id="KW-0813">Transport</keyword>
<dbReference type="KEGG" id="gfe:Gferi_19095"/>
<gene>
    <name evidence="9" type="ORF">Gferi_19095</name>
</gene>
<evidence type="ECO:0000256" key="5">
    <source>
        <dbReference type="ARBA" id="ARBA00022679"/>
    </source>
</evidence>
<evidence type="ECO:0000256" key="2">
    <source>
        <dbReference type="ARBA" id="ARBA00022448"/>
    </source>
</evidence>
<evidence type="ECO:0000256" key="1">
    <source>
        <dbReference type="ARBA" id="ARBA00004496"/>
    </source>
</evidence>
<dbReference type="Pfam" id="PF03830">
    <property type="entry name" value="PTSIIB_sorb"/>
    <property type="match status" value="1"/>
</dbReference>
<dbReference type="RefSeq" id="WP_069979296.1">
    <property type="nucleotide sequence ID" value="NZ_CP017269.1"/>
</dbReference>
<evidence type="ECO:0000256" key="3">
    <source>
        <dbReference type="ARBA" id="ARBA00022490"/>
    </source>
</evidence>
<evidence type="ECO:0000256" key="7">
    <source>
        <dbReference type="ARBA" id="ARBA00022777"/>
    </source>
</evidence>
<evidence type="ECO:0000256" key="6">
    <source>
        <dbReference type="ARBA" id="ARBA00022683"/>
    </source>
</evidence>
<dbReference type="InterPro" id="IPR004720">
    <property type="entry name" value="PTS_IIB_sorbose-sp"/>
</dbReference>
<evidence type="ECO:0000259" key="8">
    <source>
        <dbReference type="PROSITE" id="PS51101"/>
    </source>
</evidence>
<evidence type="ECO:0000256" key="4">
    <source>
        <dbReference type="ARBA" id="ARBA00022597"/>
    </source>
</evidence>
<keyword evidence="6" id="KW-0598">Phosphotransferase system</keyword>
<dbReference type="SUPFAM" id="SSF52728">
    <property type="entry name" value="PTS IIb component"/>
    <property type="match status" value="1"/>
</dbReference>
<dbReference type="EMBL" id="CP017269">
    <property type="protein sequence ID" value="AOT71449.1"/>
    <property type="molecule type" value="Genomic_DNA"/>
</dbReference>
<dbReference type="GO" id="GO:0005737">
    <property type="term" value="C:cytoplasm"/>
    <property type="evidence" value="ECO:0007669"/>
    <property type="project" value="UniProtKB-SubCell"/>
</dbReference>
<name>A0A1D8GKM4_9FIRM</name>
<dbReference type="AlphaFoldDB" id="A0A1D8GKM4"/>
<keyword evidence="10" id="KW-1185">Reference proteome</keyword>
<reference evidence="9 10" key="1">
    <citation type="submission" date="2016-09" db="EMBL/GenBank/DDBJ databases">
        <title>Genomic analysis reveals versatility of anaerobic energy metabolism of Geosporobacter ferrireducens IRF9 of phylum Firmicutes.</title>
        <authorList>
            <person name="Kim S.-J."/>
        </authorList>
    </citation>
    <scope>NUCLEOTIDE SEQUENCE [LARGE SCALE GENOMIC DNA]</scope>
    <source>
        <strain evidence="9 10">IRF9</strain>
    </source>
</reference>
<proteinExistence type="predicted"/>
<keyword evidence="3" id="KW-0963">Cytoplasm</keyword>
<accession>A0A1D8GKM4</accession>
<feature type="domain" description="PTS EIIB type-4" evidence="8">
    <location>
        <begin position="1"/>
        <end position="163"/>
    </location>
</feature>
<evidence type="ECO:0000313" key="10">
    <source>
        <dbReference type="Proteomes" id="UP000095743"/>
    </source>
</evidence>
<dbReference type="GO" id="GO:0008982">
    <property type="term" value="F:protein-N(PI)-phosphohistidine-sugar phosphotransferase activity"/>
    <property type="evidence" value="ECO:0007669"/>
    <property type="project" value="InterPro"/>
</dbReference>
<keyword evidence="7" id="KW-0418">Kinase</keyword>
<dbReference type="PROSITE" id="PS51101">
    <property type="entry name" value="PTS_EIIB_TYPE_4"/>
    <property type="match status" value="1"/>
</dbReference>
<dbReference type="InterPro" id="IPR036667">
    <property type="entry name" value="PTS_IIB_sorbose-sp_sf"/>
</dbReference>
<dbReference type="OrthoDB" id="9788818at2"/>
<protein>
    <submittedName>
        <fullName evidence="9">PTS fructose transporter subunit IIB</fullName>
    </submittedName>
</protein>